<sequence>MQEEEAHRLFRQIMWSVQSCHQKDIVHLDLKPEKVVVDVSSNVKLIRFGTLLYGAPEIIRGKEYECPLADVWSLGMVLYSVLTGRGPFVASTSRLLKKLIEQGTYNIPSCLQGSLEPHP</sequence>
<keyword evidence="10" id="KW-1185">Reference proteome</keyword>
<evidence type="ECO:0000313" key="8">
    <source>
        <dbReference type="EMBL" id="KAF7465798.1"/>
    </source>
</evidence>
<dbReference type="GO" id="GO:0004674">
    <property type="term" value="F:protein serine/threonine kinase activity"/>
    <property type="evidence" value="ECO:0007669"/>
    <property type="project" value="UniProtKB-KW"/>
</dbReference>
<dbReference type="PANTHER" id="PTHR24346">
    <property type="entry name" value="MAP/MICROTUBULE AFFINITY-REGULATING KINASE"/>
    <property type="match status" value="1"/>
</dbReference>
<dbReference type="Proteomes" id="UP000335636">
    <property type="component" value="Unassembled WGS sequence"/>
</dbReference>
<evidence type="ECO:0000259" key="7">
    <source>
        <dbReference type="PROSITE" id="PS50011"/>
    </source>
</evidence>
<feature type="domain" description="Protein kinase" evidence="7">
    <location>
        <begin position="1"/>
        <end position="119"/>
    </location>
</feature>
<dbReference type="EC" id="2.7.11.1" evidence="1"/>
<evidence type="ECO:0000256" key="5">
    <source>
        <dbReference type="ARBA" id="ARBA00022777"/>
    </source>
</evidence>
<keyword evidence="3" id="KW-0808">Transferase</keyword>
<dbReference type="PROSITE" id="PS50011">
    <property type="entry name" value="PROTEIN_KINASE_DOM"/>
    <property type="match status" value="1"/>
</dbReference>
<dbReference type="GO" id="GO:0035556">
    <property type="term" value="P:intracellular signal transduction"/>
    <property type="evidence" value="ECO:0007669"/>
    <property type="project" value="TreeGrafter"/>
</dbReference>
<dbReference type="AlphaFoldDB" id="A0A5E4B0W2"/>
<keyword evidence="6" id="KW-0067">ATP-binding</keyword>
<dbReference type="InterPro" id="IPR011009">
    <property type="entry name" value="Kinase-like_dom_sf"/>
</dbReference>
<evidence type="ECO:0000256" key="4">
    <source>
        <dbReference type="ARBA" id="ARBA00022741"/>
    </source>
</evidence>
<proteinExistence type="predicted"/>
<protein>
    <recommendedName>
        <fullName evidence="1">non-specific serine/threonine protein kinase</fullName>
        <ecNumber evidence="1">2.7.11.1</ecNumber>
    </recommendedName>
</protein>
<reference evidence="8" key="2">
    <citation type="submission" date="2020-08" db="EMBL/GenBank/DDBJ databases">
        <authorList>
            <person name="Shumante A."/>
            <person name="Zimin A.V."/>
            <person name="Puiu D."/>
            <person name="Salzberg S.L."/>
        </authorList>
    </citation>
    <scope>NUCLEOTIDE SEQUENCE</scope>
    <source>
        <strain evidence="8">WC2-LM</strain>
        <tissue evidence="8">Liver</tissue>
    </source>
</reference>
<evidence type="ECO:0000313" key="10">
    <source>
        <dbReference type="Proteomes" id="UP000335636"/>
    </source>
</evidence>
<accession>A0A5E4B0W2</accession>
<keyword evidence="5" id="KW-0418">Kinase</keyword>
<dbReference type="PANTHER" id="PTHR24346:SF82">
    <property type="entry name" value="KP78A-RELATED"/>
    <property type="match status" value="1"/>
</dbReference>
<keyword evidence="2" id="KW-0723">Serine/threonine-protein kinase</keyword>
<evidence type="ECO:0000256" key="3">
    <source>
        <dbReference type="ARBA" id="ARBA00022679"/>
    </source>
</evidence>
<dbReference type="SUPFAM" id="SSF56112">
    <property type="entry name" value="Protein kinase-like (PK-like)"/>
    <property type="match status" value="1"/>
</dbReference>
<dbReference type="EMBL" id="WJEC01007890">
    <property type="protein sequence ID" value="KAF7465798.1"/>
    <property type="molecule type" value="Genomic_DNA"/>
</dbReference>
<reference evidence="9 10" key="1">
    <citation type="submission" date="2019-04" db="EMBL/GenBank/DDBJ databases">
        <authorList>
            <person name="Alioto T."/>
            <person name="Alioto T."/>
        </authorList>
    </citation>
    <scope>NUCLEOTIDE SEQUENCE [LARGE SCALE GENOMIC DNA]</scope>
</reference>
<gene>
    <name evidence="8" type="ORF">GHT09_003642</name>
    <name evidence="9" type="ORF">MONAX_5E043706</name>
</gene>
<dbReference type="Proteomes" id="UP000662637">
    <property type="component" value="Unassembled WGS sequence"/>
</dbReference>
<dbReference type="Pfam" id="PF00069">
    <property type="entry name" value="Pkinase"/>
    <property type="match status" value="1"/>
</dbReference>
<name>A0A5E4B0W2_MARMO</name>
<dbReference type="GO" id="GO:0005524">
    <property type="term" value="F:ATP binding"/>
    <property type="evidence" value="ECO:0007669"/>
    <property type="project" value="UniProtKB-KW"/>
</dbReference>
<keyword evidence="4" id="KW-0547">Nucleotide-binding</keyword>
<evidence type="ECO:0000256" key="6">
    <source>
        <dbReference type="ARBA" id="ARBA00022840"/>
    </source>
</evidence>
<evidence type="ECO:0000256" key="2">
    <source>
        <dbReference type="ARBA" id="ARBA00022527"/>
    </source>
</evidence>
<evidence type="ECO:0000256" key="1">
    <source>
        <dbReference type="ARBA" id="ARBA00012513"/>
    </source>
</evidence>
<organism evidence="9 10">
    <name type="scientific">Marmota monax</name>
    <name type="common">Woodchuck</name>
    <dbReference type="NCBI Taxonomy" id="9995"/>
    <lineage>
        <taxon>Eukaryota</taxon>
        <taxon>Metazoa</taxon>
        <taxon>Chordata</taxon>
        <taxon>Craniata</taxon>
        <taxon>Vertebrata</taxon>
        <taxon>Euteleostomi</taxon>
        <taxon>Mammalia</taxon>
        <taxon>Eutheria</taxon>
        <taxon>Euarchontoglires</taxon>
        <taxon>Glires</taxon>
        <taxon>Rodentia</taxon>
        <taxon>Sciuromorpha</taxon>
        <taxon>Sciuridae</taxon>
        <taxon>Xerinae</taxon>
        <taxon>Marmotini</taxon>
        <taxon>Marmota</taxon>
    </lineage>
</organism>
<dbReference type="InterPro" id="IPR000719">
    <property type="entry name" value="Prot_kinase_dom"/>
</dbReference>
<evidence type="ECO:0000313" key="9">
    <source>
        <dbReference type="EMBL" id="VTJ62686.1"/>
    </source>
</evidence>
<dbReference type="GO" id="GO:0005737">
    <property type="term" value="C:cytoplasm"/>
    <property type="evidence" value="ECO:0007669"/>
    <property type="project" value="TreeGrafter"/>
</dbReference>
<dbReference type="EMBL" id="CABDUW010000206">
    <property type="protein sequence ID" value="VTJ62686.1"/>
    <property type="molecule type" value="Genomic_DNA"/>
</dbReference>
<dbReference type="Gene3D" id="1.10.510.10">
    <property type="entry name" value="Transferase(Phosphotransferase) domain 1"/>
    <property type="match status" value="1"/>
</dbReference>